<dbReference type="EMBL" id="JANFYS010000003">
    <property type="protein sequence ID" value="MCQ4769348.1"/>
    <property type="molecule type" value="Genomic_DNA"/>
</dbReference>
<accession>A0AAW5JNY5</accession>
<comment type="caution">
    <text evidence="10">The sequence shown here is derived from an EMBL/GenBank/DDBJ whole genome shotgun (WGS) entry which is preliminary data.</text>
</comment>
<evidence type="ECO:0000256" key="4">
    <source>
        <dbReference type="ARBA" id="ARBA00022723"/>
    </source>
</evidence>
<evidence type="ECO:0000313" key="10">
    <source>
        <dbReference type="EMBL" id="MCQ4769348.1"/>
    </source>
</evidence>
<dbReference type="InterPro" id="IPR017896">
    <property type="entry name" value="4Fe4S_Fe-S-bd"/>
</dbReference>
<dbReference type="RefSeq" id="WP_256303141.1">
    <property type="nucleotide sequence ID" value="NZ_JANFYS010000003.1"/>
</dbReference>
<dbReference type="Pfam" id="PF13484">
    <property type="entry name" value="Fer4_16"/>
    <property type="match status" value="1"/>
</dbReference>
<keyword evidence="1" id="KW-0004">4Fe-4S</keyword>
<evidence type="ECO:0000256" key="6">
    <source>
        <dbReference type="ARBA" id="ARBA00023002"/>
    </source>
</evidence>
<dbReference type="InterPro" id="IPR017900">
    <property type="entry name" value="4Fe4S_Fe_S_CS"/>
</dbReference>
<feature type="domain" description="4Fe-4S ferredoxin-type" evidence="9">
    <location>
        <begin position="144"/>
        <end position="173"/>
    </location>
</feature>
<keyword evidence="5" id="KW-0671">Queuosine biosynthesis</keyword>
<protein>
    <submittedName>
        <fullName evidence="10">DUF1730 domain-containing protein</fullName>
    </submittedName>
</protein>
<keyword evidence="6" id="KW-0560">Oxidoreductase</keyword>
<dbReference type="PANTHER" id="PTHR30002">
    <property type="entry name" value="EPOXYQUEUOSINE REDUCTASE"/>
    <property type="match status" value="1"/>
</dbReference>
<dbReference type="Gene3D" id="3.30.70.20">
    <property type="match status" value="1"/>
</dbReference>
<dbReference type="GO" id="GO:0051539">
    <property type="term" value="F:4 iron, 4 sulfur cluster binding"/>
    <property type="evidence" value="ECO:0007669"/>
    <property type="project" value="UniProtKB-KW"/>
</dbReference>
<gene>
    <name evidence="10" type="ORF">NE579_02560</name>
</gene>
<dbReference type="AlphaFoldDB" id="A0AAW5JNY5"/>
<name>A0AAW5JNY5_9FIRM</name>
<reference evidence="10" key="1">
    <citation type="submission" date="2022-06" db="EMBL/GenBank/DDBJ databases">
        <title>Isolation of gut microbiota from human fecal samples.</title>
        <authorList>
            <person name="Pamer E.G."/>
            <person name="Barat B."/>
            <person name="Waligurski E."/>
            <person name="Medina S."/>
            <person name="Paddock L."/>
            <person name="Mostad J."/>
        </authorList>
    </citation>
    <scope>NUCLEOTIDE SEQUENCE</scope>
    <source>
        <strain evidence="10">DFI.9.91</strain>
    </source>
</reference>
<evidence type="ECO:0000256" key="1">
    <source>
        <dbReference type="ARBA" id="ARBA00022485"/>
    </source>
</evidence>
<keyword evidence="4" id="KW-0479">Metal-binding</keyword>
<dbReference type="PROSITE" id="PS00198">
    <property type="entry name" value="4FE4S_FER_1"/>
    <property type="match status" value="1"/>
</dbReference>
<evidence type="ECO:0000256" key="2">
    <source>
        <dbReference type="ARBA" id="ARBA00022490"/>
    </source>
</evidence>
<dbReference type="InterPro" id="IPR004453">
    <property type="entry name" value="QueG"/>
</dbReference>
<dbReference type="SUPFAM" id="SSF46548">
    <property type="entry name" value="alpha-helical ferredoxin"/>
    <property type="match status" value="1"/>
</dbReference>
<dbReference type="GO" id="GO:0008616">
    <property type="term" value="P:tRNA queuosine(34) biosynthetic process"/>
    <property type="evidence" value="ECO:0007669"/>
    <property type="project" value="UniProtKB-KW"/>
</dbReference>
<evidence type="ECO:0000256" key="3">
    <source>
        <dbReference type="ARBA" id="ARBA00022694"/>
    </source>
</evidence>
<evidence type="ECO:0000259" key="9">
    <source>
        <dbReference type="PROSITE" id="PS51379"/>
    </source>
</evidence>
<dbReference type="Pfam" id="PF08331">
    <property type="entry name" value="QueG_DUF1730"/>
    <property type="match status" value="1"/>
</dbReference>
<keyword evidence="7" id="KW-0408">Iron</keyword>
<dbReference type="GO" id="GO:0052693">
    <property type="term" value="F:epoxyqueuosine reductase activity"/>
    <property type="evidence" value="ECO:0007669"/>
    <property type="project" value="TreeGrafter"/>
</dbReference>
<evidence type="ECO:0000256" key="5">
    <source>
        <dbReference type="ARBA" id="ARBA00022785"/>
    </source>
</evidence>
<dbReference type="Proteomes" id="UP001204562">
    <property type="component" value="Unassembled WGS sequence"/>
</dbReference>
<sequence length="275" mass="29916">MNAWFEAAGAAAWGAVGFGGLSRWMDPPARARAERLCPSPTGVFVAAFPYYAGDDPGNLSRYARGEDYHAAVVRRLEQVCTQLRARWPEHIFRPSADSSPIPERAAALCAGLGVLGDNGLVLLDKWGSWVFLGTILTNLTGYPWPEPVPLRRCVHCGACAAACPGGALEADGVRTDRCLSHLTQKKGELTPEEAALLSAHPLIWGCDVCQQVCPYNRAAPVTPLPEFRDDLVPALTLPDVAGQTRRQFLERYPGRAFTWRGPGPLQRNLELKDGE</sequence>
<dbReference type="GO" id="GO:0046872">
    <property type="term" value="F:metal ion binding"/>
    <property type="evidence" value="ECO:0007669"/>
    <property type="project" value="UniProtKB-KW"/>
</dbReference>
<evidence type="ECO:0000256" key="8">
    <source>
        <dbReference type="ARBA" id="ARBA00023014"/>
    </source>
</evidence>
<dbReference type="PROSITE" id="PS51379">
    <property type="entry name" value="4FE4S_FER_2"/>
    <property type="match status" value="1"/>
</dbReference>
<keyword evidence="3" id="KW-0819">tRNA processing</keyword>
<dbReference type="PANTHER" id="PTHR30002:SF4">
    <property type="entry name" value="EPOXYQUEUOSINE REDUCTASE"/>
    <property type="match status" value="1"/>
</dbReference>
<dbReference type="InterPro" id="IPR013542">
    <property type="entry name" value="QueG_DUF1730"/>
</dbReference>
<organism evidence="10 11">
    <name type="scientific">Intestinimonas massiliensis</name>
    <name type="common">ex Afouda et al. 2020</name>
    <dbReference type="NCBI Taxonomy" id="1673721"/>
    <lineage>
        <taxon>Bacteria</taxon>
        <taxon>Bacillati</taxon>
        <taxon>Bacillota</taxon>
        <taxon>Clostridia</taxon>
        <taxon>Eubacteriales</taxon>
        <taxon>Intestinimonas</taxon>
    </lineage>
</organism>
<keyword evidence="2" id="KW-0963">Cytoplasm</keyword>
<evidence type="ECO:0000313" key="11">
    <source>
        <dbReference type="Proteomes" id="UP001204562"/>
    </source>
</evidence>
<keyword evidence="8" id="KW-0411">Iron-sulfur</keyword>
<proteinExistence type="predicted"/>
<evidence type="ECO:0000256" key="7">
    <source>
        <dbReference type="ARBA" id="ARBA00023004"/>
    </source>
</evidence>